<evidence type="ECO:0000313" key="1">
    <source>
        <dbReference type="EMBL" id="AJE82394.1"/>
    </source>
</evidence>
<name>A0A0B5ELJ5_STRA4</name>
<dbReference type="AlphaFoldDB" id="A0A0B5ELJ5"/>
<organism evidence="1 2">
    <name type="scientific">Streptomyces albus (strain ATCC 21838 / DSM 41398 / FERM P-419 / JCM 4703 / NBRC 107858)</name>
    <dbReference type="NCBI Taxonomy" id="1081613"/>
    <lineage>
        <taxon>Bacteria</taxon>
        <taxon>Bacillati</taxon>
        <taxon>Actinomycetota</taxon>
        <taxon>Actinomycetes</taxon>
        <taxon>Kitasatosporales</taxon>
        <taxon>Streptomycetaceae</taxon>
        <taxon>Streptomyces</taxon>
    </lineage>
</organism>
<accession>A0A0B5ELJ5</accession>
<keyword evidence="2" id="KW-1185">Reference proteome</keyword>
<dbReference type="Proteomes" id="UP000031523">
    <property type="component" value="Chromosome"/>
</dbReference>
<evidence type="ECO:0000313" key="2">
    <source>
        <dbReference type="Proteomes" id="UP000031523"/>
    </source>
</evidence>
<dbReference type="EMBL" id="CP010519">
    <property type="protein sequence ID" value="AJE82394.1"/>
    <property type="molecule type" value="Genomic_DNA"/>
</dbReference>
<protein>
    <submittedName>
        <fullName evidence="1">Uncharacterized protein</fullName>
    </submittedName>
</protein>
<gene>
    <name evidence="1" type="ORF">SLNWT_2018</name>
</gene>
<proteinExistence type="predicted"/>
<reference evidence="1 2" key="1">
    <citation type="submission" date="2015-01" db="EMBL/GenBank/DDBJ databases">
        <title>Enhanced salinomycin production by adjusting the supply of polyketide extender units in Streptomyce albus DSM 41398.</title>
        <authorList>
            <person name="Lu C."/>
        </authorList>
    </citation>
    <scope>NUCLEOTIDE SEQUENCE [LARGE SCALE GENOMIC DNA]</scope>
    <source>
        <strain evidence="2">ATCC 21838 / DSM 41398 / FERM P-419 / JCM 4703 / NBRC 107858</strain>
    </source>
</reference>
<dbReference type="KEGG" id="sals:SLNWT_2018"/>
<sequence>MQQRMRAEIHEGISDEEYLLTLKVLQRMIHNTGGKAWHH</sequence>